<proteinExistence type="predicted"/>
<protein>
    <submittedName>
        <fullName evidence="1">Uncharacterized protein</fullName>
    </submittedName>
</protein>
<accession>A0A8S2Y0X2</accession>
<reference evidence="1" key="1">
    <citation type="submission" date="2021-02" db="EMBL/GenBank/DDBJ databases">
        <authorList>
            <person name="Nowell W R."/>
        </authorList>
    </citation>
    <scope>NUCLEOTIDE SEQUENCE</scope>
</reference>
<organism evidence="1 2">
    <name type="scientific">Rotaria magnacalcarata</name>
    <dbReference type="NCBI Taxonomy" id="392030"/>
    <lineage>
        <taxon>Eukaryota</taxon>
        <taxon>Metazoa</taxon>
        <taxon>Spiralia</taxon>
        <taxon>Gnathifera</taxon>
        <taxon>Rotifera</taxon>
        <taxon>Eurotatoria</taxon>
        <taxon>Bdelloidea</taxon>
        <taxon>Philodinida</taxon>
        <taxon>Philodinidae</taxon>
        <taxon>Rotaria</taxon>
    </lineage>
</organism>
<dbReference type="GO" id="GO:0005839">
    <property type="term" value="C:proteasome core complex"/>
    <property type="evidence" value="ECO:0007669"/>
    <property type="project" value="InterPro"/>
</dbReference>
<feature type="non-terminal residue" evidence="1">
    <location>
        <position position="42"/>
    </location>
</feature>
<feature type="non-terminal residue" evidence="1">
    <location>
        <position position="1"/>
    </location>
</feature>
<dbReference type="InterPro" id="IPR029055">
    <property type="entry name" value="Ntn_hydrolases_N"/>
</dbReference>
<name>A0A8S2Y0X2_9BILA</name>
<dbReference type="InterPro" id="IPR001353">
    <property type="entry name" value="Proteasome_sua/b"/>
</dbReference>
<dbReference type="AlphaFoldDB" id="A0A8S2Y0X2"/>
<dbReference type="SUPFAM" id="SSF56235">
    <property type="entry name" value="N-terminal nucleophile aminohydrolases (Ntn hydrolases)"/>
    <property type="match status" value="1"/>
</dbReference>
<gene>
    <name evidence="1" type="ORF">SMN809_LOCUS36225</name>
</gene>
<dbReference type="EMBL" id="CAJOBI010088522">
    <property type="protein sequence ID" value="CAF4530815.1"/>
    <property type="molecule type" value="Genomic_DNA"/>
</dbReference>
<evidence type="ECO:0000313" key="1">
    <source>
        <dbReference type="EMBL" id="CAF4530815.1"/>
    </source>
</evidence>
<dbReference type="Pfam" id="PF00227">
    <property type="entry name" value="Proteasome"/>
    <property type="match status" value="1"/>
</dbReference>
<dbReference type="Proteomes" id="UP000676336">
    <property type="component" value="Unassembled WGS sequence"/>
</dbReference>
<sequence>SGGYTSLSVIEDRYKENMTEDEAKQLVRDALYASTTTDLYSG</sequence>
<evidence type="ECO:0000313" key="2">
    <source>
        <dbReference type="Proteomes" id="UP000676336"/>
    </source>
</evidence>
<dbReference type="GO" id="GO:0051603">
    <property type="term" value="P:proteolysis involved in protein catabolic process"/>
    <property type="evidence" value="ECO:0007669"/>
    <property type="project" value="InterPro"/>
</dbReference>
<comment type="caution">
    <text evidence="1">The sequence shown here is derived from an EMBL/GenBank/DDBJ whole genome shotgun (WGS) entry which is preliminary data.</text>
</comment>
<dbReference type="Gene3D" id="3.60.20.10">
    <property type="entry name" value="Glutamine Phosphoribosylpyrophosphate, subunit 1, domain 1"/>
    <property type="match status" value="1"/>
</dbReference>